<feature type="transmembrane region" description="Helical" evidence="7">
    <location>
        <begin position="345"/>
        <end position="366"/>
    </location>
</feature>
<keyword evidence="2" id="KW-0813">Transport</keyword>
<evidence type="ECO:0000313" key="10">
    <source>
        <dbReference type="Proteomes" id="UP000664164"/>
    </source>
</evidence>
<feature type="transmembrane region" description="Helical" evidence="7">
    <location>
        <begin position="65"/>
        <end position="84"/>
    </location>
</feature>
<feature type="region of interest" description="Disordered" evidence="6">
    <location>
        <begin position="425"/>
        <end position="451"/>
    </location>
</feature>
<feature type="transmembrane region" description="Helical" evidence="7">
    <location>
        <begin position="214"/>
        <end position="232"/>
    </location>
</feature>
<keyword evidence="5 7" id="KW-0472">Membrane</keyword>
<feature type="transmembrane region" description="Helical" evidence="7">
    <location>
        <begin position="28"/>
        <end position="53"/>
    </location>
</feature>
<reference evidence="9" key="1">
    <citation type="submission" date="2021-03" db="EMBL/GenBank/DDBJ databases">
        <title>A new species, PO-11, isolated from a karst cave deposit.</title>
        <authorList>
            <person name="Zhaoxiaoyong W."/>
        </authorList>
    </citation>
    <scope>NUCLEOTIDE SEQUENCE</scope>
    <source>
        <strain evidence="9">PO-11</strain>
    </source>
</reference>
<keyword evidence="4 7" id="KW-1133">Transmembrane helix</keyword>
<evidence type="ECO:0000259" key="8">
    <source>
        <dbReference type="PROSITE" id="PS50850"/>
    </source>
</evidence>
<dbReference type="EMBL" id="JAFNLL010000026">
    <property type="protein sequence ID" value="MBO1268630.1"/>
    <property type="molecule type" value="Genomic_DNA"/>
</dbReference>
<evidence type="ECO:0000256" key="4">
    <source>
        <dbReference type="ARBA" id="ARBA00022989"/>
    </source>
</evidence>
<dbReference type="AlphaFoldDB" id="A0A939HHM0"/>
<evidence type="ECO:0000256" key="1">
    <source>
        <dbReference type="ARBA" id="ARBA00004651"/>
    </source>
</evidence>
<organism evidence="9 10">
    <name type="scientific">Arthrobacter cavernae</name>
    <dbReference type="NCBI Taxonomy" id="2817681"/>
    <lineage>
        <taxon>Bacteria</taxon>
        <taxon>Bacillati</taxon>
        <taxon>Actinomycetota</taxon>
        <taxon>Actinomycetes</taxon>
        <taxon>Micrococcales</taxon>
        <taxon>Micrococcaceae</taxon>
        <taxon>Arthrobacter</taxon>
    </lineage>
</organism>
<dbReference type="Proteomes" id="UP000664164">
    <property type="component" value="Unassembled WGS sequence"/>
</dbReference>
<evidence type="ECO:0000256" key="2">
    <source>
        <dbReference type="ARBA" id="ARBA00022448"/>
    </source>
</evidence>
<dbReference type="PROSITE" id="PS50850">
    <property type="entry name" value="MFS"/>
    <property type="match status" value="1"/>
</dbReference>
<protein>
    <submittedName>
        <fullName evidence="9">MFS transporter</fullName>
    </submittedName>
</protein>
<feature type="transmembrane region" description="Helical" evidence="7">
    <location>
        <begin position="280"/>
        <end position="305"/>
    </location>
</feature>
<dbReference type="GO" id="GO:0005886">
    <property type="term" value="C:plasma membrane"/>
    <property type="evidence" value="ECO:0007669"/>
    <property type="project" value="UniProtKB-SubCell"/>
</dbReference>
<feature type="domain" description="Major facilitator superfamily (MFS) profile" evidence="8">
    <location>
        <begin position="29"/>
        <end position="451"/>
    </location>
</feature>
<dbReference type="RefSeq" id="WP_207616427.1">
    <property type="nucleotide sequence ID" value="NZ_JAFNLL010000026.1"/>
</dbReference>
<feature type="transmembrane region" description="Helical" evidence="7">
    <location>
        <begin position="372"/>
        <end position="396"/>
    </location>
</feature>
<dbReference type="Gene3D" id="1.20.1250.20">
    <property type="entry name" value="MFS general substrate transporter like domains"/>
    <property type="match status" value="1"/>
</dbReference>
<comment type="subcellular location">
    <subcellularLocation>
        <location evidence="1">Cell membrane</location>
        <topology evidence="1">Multi-pass membrane protein</topology>
    </subcellularLocation>
</comment>
<feature type="transmembrane region" description="Helical" evidence="7">
    <location>
        <begin position="184"/>
        <end position="202"/>
    </location>
</feature>
<evidence type="ECO:0000256" key="7">
    <source>
        <dbReference type="SAM" id="Phobius"/>
    </source>
</evidence>
<keyword evidence="3 7" id="KW-0812">Transmembrane</keyword>
<feature type="transmembrane region" description="Helical" evidence="7">
    <location>
        <begin position="244"/>
        <end position="260"/>
    </location>
</feature>
<dbReference type="PANTHER" id="PTHR42718:SF9">
    <property type="entry name" value="MAJOR FACILITATOR SUPERFAMILY MULTIDRUG TRANSPORTER MFSC"/>
    <property type="match status" value="1"/>
</dbReference>
<dbReference type="InterPro" id="IPR020846">
    <property type="entry name" value="MFS_dom"/>
</dbReference>
<feature type="transmembrane region" description="Helical" evidence="7">
    <location>
        <begin position="96"/>
        <end position="118"/>
    </location>
</feature>
<evidence type="ECO:0000313" key="9">
    <source>
        <dbReference type="EMBL" id="MBO1268630.1"/>
    </source>
</evidence>
<dbReference type="InterPro" id="IPR011701">
    <property type="entry name" value="MFS"/>
</dbReference>
<name>A0A939HHM0_9MICC</name>
<accession>A0A939HHM0</accession>
<feature type="compositionally biased region" description="Polar residues" evidence="6">
    <location>
        <begin position="426"/>
        <end position="440"/>
    </location>
</feature>
<dbReference type="CDD" id="cd17321">
    <property type="entry name" value="MFS_MMR_MDR_like"/>
    <property type="match status" value="1"/>
</dbReference>
<sequence length="451" mass="45823">MPAFLTSRRPTAPAAAAASSPHVSSPGAALAVALLGFFVITLDALVVNVALPVIGQELGGGMTGLQWVLDSYTLMFAALLLFGGTLSDRIGARQGFAAGLLVFVAASAACALAPSLGWLVAARFLQGAGAALMMPASLALIREAFPDPARRARAIAVWSVGGAVASAAGPVLGGFLALSSWRSIFFINLPVGLVALFLLSRIPRSPRQTVPFDWTGQAAAVLGMGALTYGVIEGGAAGFDAPHVLASLGIATAALLAFLLSQARGSHAMLPLDMFRSRPVAVSMSVGFAFTVAFYGLVFLLSLYLQQNRGLSALETGLAFLPMTALVAFTNLLSARIAARYGPKVPIAVGQALMAAGLLAIALAAAEAPTPLLAVLMIPVGLGGSLSIPPMTALLLDSVPAQLAGATSGGLNTCRQLGGAWPSRFSEPSSPTTASRTVSASACWPPSGCWS</sequence>
<dbReference type="InterPro" id="IPR036259">
    <property type="entry name" value="MFS_trans_sf"/>
</dbReference>
<dbReference type="GO" id="GO:0022857">
    <property type="term" value="F:transmembrane transporter activity"/>
    <property type="evidence" value="ECO:0007669"/>
    <property type="project" value="InterPro"/>
</dbReference>
<evidence type="ECO:0000256" key="3">
    <source>
        <dbReference type="ARBA" id="ARBA00022692"/>
    </source>
</evidence>
<evidence type="ECO:0000256" key="6">
    <source>
        <dbReference type="SAM" id="MobiDB-lite"/>
    </source>
</evidence>
<feature type="transmembrane region" description="Helical" evidence="7">
    <location>
        <begin position="154"/>
        <end position="178"/>
    </location>
</feature>
<dbReference type="SUPFAM" id="SSF103473">
    <property type="entry name" value="MFS general substrate transporter"/>
    <property type="match status" value="1"/>
</dbReference>
<gene>
    <name evidence="9" type="ORF">J1902_11700</name>
</gene>
<dbReference type="PANTHER" id="PTHR42718">
    <property type="entry name" value="MAJOR FACILITATOR SUPERFAMILY MULTIDRUG TRANSPORTER MFSC"/>
    <property type="match status" value="1"/>
</dbReference>
<keyword evidence="10" id="KW-1185">Reference proteome</keyword>
<feature type="transmembrane region" description="Helical" evidence="7">
    <location>
        <begin position="311"/>
        <end position="333"/>
    </location>
</feature>
<proteinExistence type="predicted"/>
<evidence type="ECO:0000256" key="5">
    <source>
        <dbReference type="ARBA" id="ARBA00023136"/>
    </source>
</evidence>
<comment type="caution">
    <text evidence="9">The sequence shown here is derived from an EMBL/GenBank/DDBJ whole genome shotgun (WGS) entry which is preliminary data.</text>
</comment>
<dbReference type="Gene3D" id="1.20.1720.10">
    <property type="entry name" value="Multidrug resistance protein D"/>
    <property type="match status" value="1"/>
</dbReference>
<dbReference type="Pfam" id="PF07690">
    <property type="entry name" value="MFS_1"/>
    <property type="match status" value="1"/>
</dbReference>